<keyword evidence="3 8" id="KW-0812">Transmembrane</keyword>
<evidence type="ECO:0000256" key="9">
    <source>
        <dbReference type="SAM" id="MobiDB-lite"/>
    </source>
</evidence>
<dbReference type="InterPro" id="IPR013099">
    <property type="entry name" value="K_chnl_dom"/>
</dbReference>
<comment type="subcellular location">
    <subcellularLocation>
        <location evidence="1">Membrane</location>
        <topology evidence="1">Multi-pass membrane protein</topology>
    </subcellularLocation>
</comment>
<dbReference type="InterPro" id="IPR003280">
    <property type="entry name" value="2pore_dom_K_chnl"/>
</dbReference>
<dbReference type="PRINTS" id="PR01333">
    <property type="entry name" value="2POREKCHANEL"/>
</dbReference>
<evidence type="ECO:0000256" key="7">
    <source>
        <dbReference type="ARBA" id="ARBA00023303"/>
    </source>
</evidence>
<feature type="region of interest" description="Disordered" evidence="9">
    <location>
        <begin position="674"/>
        <end position="708"/>
    </location>
</feature>
<evidence type="ECO:0000259" key="11">
    <source>
        <dbReference type="Pfam" id="PF07885"/>
    </source>
</evidence>
<keyword evidence="7 8" id="KW-0407">Ion channel</keyword>
<dbReference type="Gene3D" id="1.10.287.70">
    <property type="match status" value="2"/>
</dbReference>
<feature type="region of interest" description="Disordered" evidence="9">
    <location>
        <begin position="479"/>
        <end position="593"/>
    </location>
</feature>
<evidence type="ECO:0000256" key="10">
    <source>
        <dbReference type="SAM" id="Phobius"/>
    </source>
</evidence>
<dbReference type="SUPFAM" id="SSF81324">
    <property type="entry name" value="Voltage-gated potassium channels"/>
    <property type="match status" value="2"/>
</dbReference>
<dbReference type="GO" id="GO:0005886">
    <property type="term" value="C:plasma membrane"/>
    <property type="evidence" value="ECO:0007669"/>
    <property type="project" value="TreeGrafter"/>
</dbReference>
<feature type="transmembrane region" description="Helical" evidence="10">
    <location>
        <begin position="405"/>
        <end position="430"/>
    </location>
</feature>
<keyword evidence="2 8" id="KW-0813">Transport</keyword>
<feature type="compositionally biased region" description="Polar residues" evidence="9">
    <location>
        <begin position="31"/>
        <end position="40"/>
    </location>
</feature>
<evidence type="ECO:0000256" key="8">
    <source>
        <dbReference type="RuleBase" id="RU003857"/>
    </source>
</evidence>
<feature type="compositionally biased region" description="Basic and acidic residues" evidence="9">
    <location>
        <begin position="694"/>
        <end position="706"/>
    </location>
</feature>
<dbReference type="Pfam" id="PF07885">
    <property type="entry name" value="Ion_trans_2"/>
    <property type="match status" value="2"/>
</dbReference>
<feature type="transmembrane region" description="Helical" evidence="10">
    <location>
        <begin position="176"/>
        <end position="198"/>
    </location>
</feature>
<keyword evidence="6 10" id="KW-0472">Membrane</keyword>
<feature type="compositionally biased region" description="Acidic residues" evidence="9">
    <location>
        <begin position="759"/>
        <end position="771"/>
    </location>
</feature>
<evidence type="ECO:0000256" key="3">
    <source>
        <dbReference type="ARBA" id="ARBA00022692"/>
    </source>
</evidence>
<feature type="domain" description="Potassium channel" evidence="11">
    <location>
        <begin position="358"/>
        <end position="422"/>
    </location>
</feature>
<name>A0A854QK46_CRYNE</name>
<feature type="region of interest" description="Disordered" evidence="9">
    <location>
        <begin position="1"/>
        <end position="50"/>
    </location>
</feature>
<evidence type="ECO:0000313" key="12">
    <source>
        <dbReference type="EMBL" id="OXG26634.1"/>
    </source>
</evidence>
<sequence>MGISSPRHASLATTKRSRRQHLPLTRRNVMGKQQNQTATRENCHVKDASSRSRRMLKKKYLRSFAKYCPLISATLAPFSTLMDIPALSQRWYSNNGVTQPDPKASLILSAVGLALNVVANILLVIRFSSKAPFWVNHSTKWSLYCWLGKTVVAAINLILFGILTRNEAGYRYLEGFWCAIVSFIGSSLISLTLLFHYFLAFGHSKSDNSDMRSEGRRFMLSVTAFVAILAVQSLVFSKIEGWDYVTGIYMSVQTALTIGYGDYVPTTTAGKVLIFPFAVLTISQLGNEIALIIGFIKQRAEERRNKWRQSFEGAMHREANSLRPKAGLTEEMALVYRINSREEIMSQMYDLIWSAMALVVFWVLGATAFSQIEGWTYGNAIYMCMILSLTIGFGDYTPVQPAGKVVFIVYALMAVPIVTSFAVQTITGLLSTVSQRNVNRESFMIEQKRSPDAFAPHMDYIARYHKSYADLRDKILQGNIASDGHDGGRENENDNSEGEDNEVGARAEAEAEERRGNASNESERDLQNEGSTKVNVQGAEEKGLDEVTDQIREMEKEDLKEDARREEGESSSHGLNSDNDRTEQSTYPAVAESESGSHFIISKEERQLEVDLLKQLLAKTVSFEVEARQMLLDSMEKSVERTILLADRNVQIRDVRAVRGDDANIVSVWAGEEQAQRNATEKDKDNKSSSTPRADPDKPHHFKENPSDMLTRVSNYRSLFAEILVLGGILQKLEGAELKQFERWRGRPLGAMDSRDGDEGHEEDEEMDGEIPEVVHGRVESGAEDMKAVGKERWSGLMKDLIRRKLRKMTHKDGWDKGDMV</sequence>
<comment type="similarity">
    <text evidence="8">Belongs to the two pore domain potassium channel (TC 1.A.1.8) family.</text>
</comment>
<protein>
    <submittedName>
        <fullName evidence="12">Potassium channel protein</fullName>
    </submittedName>
</protein>
<organism evidence="12 13">
    <name type="scientific">Cryptococcus neoformans Tu259-1</name>
    <dbReference type="NCBI Taxonomy" id="1230072"/>
    <lineage>
        <taxon>Eukaryota</taxon>
        <taxon>Fungi</taxon>
        <taxon>Dikarya</taxon>
        <taxon>Basidiomycota</taxon>
        <taxon>Agaricomycotina</taxon>
        <taxon>Tremellomycetes</taxon>
        <taxon>Tremellales</taxon>
        <taxon>Cryptococcaceae</taxon>
        <taxon>Cryptococcus</taxon>
        <taxon>Cryptococcus neoformans species complex</taxon>
    </lineage>
</organism>
<dbReference type="AlphaFoldDB" id="A0A854QK46"/>
<comment type="caution">
    <text evidence="12">The sequence shown here is derived from an EMBL/GenBank/DDBJ whole genome shotgun (WGS) entry which is preliminary data.</text>
</comment>
<feature type="domain" description="Potassium channel" evidence="11">
    <location>
        <begin position="226"/>
        <end position="286"/>
    </location>
</feature>
<proteinExistence type="inferred from homology"/>
<feature type="transmembrane region" description="Helical" evidence="10">
    <location>
        <begin position="104"/>
        <end position="125"/>
    </location>
</feature>
<dbReference type="Proteomes" id="UP000199727">
    <property type="component" value="Unassembled WGS sequence"/>
</dbReference>
<feature type="transmembrane region" description="Helical" evidence="10">
    <location>
        <begin position="64"/>
        <end position="84"/>
    </location>
</feature>
<feature type="compositionally biased region" description="Acidic residues" evidence="9">
    <location>
        <begin position="493"/>
        <end position="502"/>
    </location>
</feature>
<feature type="compositionally biased region" description="Basic and acidic residues" evidence="9">
    <location>
        <begin position="773"/>
        <end position="785"/>
    </location>
</feature>
<keyword evidence="5 8" id="KW-0406">Ion transport</keyword>
<feature type="transmembrane region" description="Helical" evidence="10">
    <location>
        <begin position="351"/>
        <end position="369"/>
    </location>
</feature>
<dbReference type="GO" id="GO:0015271">
    <property type="term" value="F:outward rectifier potassium channel activity"/>
    <property type="evidence" value="ECO:0007669"/>
    <property type="project" value="TreeGrafter"/>
</dbReference>
<dbReference type="OrthoDB" id="297496at2759"/>
<feature type="compositionally biased region" description="Basic and acidic residues" evidence="9">
    <location>
        <begin position="539"/>
        <end position="570"/>
    </location>
</feature>
<evidence type="ECO:0000256" key="6">
    <source>
        <dbReference type="ARBA" id="ARBA00023136"/>
    </source>
</evidence>
<feature type="region of interest" description="Disordered" evidence="9">
    <location>
        <begin position="749"/>
        <end position="785"/>
    </location>
</feature>
<evidence type="ECO:0000256" key="4">
    <source>
        <dbReference type="ARBA" id="ARBA00022989"/>
    </source>
</evidence>
<feature type="transmembrane region" description="Helical" evidence="10">
    <location>
        <begin position="273"/>
        <end position="296"/>
    </location>
</feature>
<feature type="compositionally biased region" description="Basic and acidic residues" evidence="9">
    <location>
        <begin position="483"/>
        <end position="492"/>
    </location>
</feature>
<reference evidence="12 13" key="1">
    <citation type="submission" date="2017-06" db="EMBL/GenBank/DDBJ databases">
        <title>Global population genomics of the pathogenic fungus Cryptococcus neoformans var. grubii.</title>
        <authorList>
            <person name="Cuomo C."/>
            <person name="Litvintseva A."/>
            <person name="Chen Y."/>
            <person name="Young S."/>
            <person name="Zeng Q."/>
            <person name="Chapman S."/>
            <person name="Gujja S."/>
            <person name="Saif S."/>
            <person name="Birren B."/>
        </authorList>
    </citation>
    <scope>NUCLEOTIDE SEQUENCE [LARGE SCALE GENOMIC DNA]</scope>
    <source>
        <strain evidence="12 13">Tu259-1</strain>
    </source>
</reference>
<gene>
    <name evidence="12" type="ORF">C361_01395</name>
</gene>
<evidence type="ECO:0000256" key="5">
    <source>
        <dbReference type="ARBA" id="ARBA00023065"/>
    </source>
</evidence>
<dbReference type="GO" id="GO:0030322">
    <property type="term" value="P:stabilization of membrane potential"/>
    <property type="evidence" value="ECO:0007669"/>
    <property type="project" value="TreeGrafter"/>
</dbReference>
<feature type="compositionally biased region" description="Basic and acidic residues" evidence="9">
    <location>
        <begin position="41"/>
        <end position="50"/>
    </location>
</feature>
<dbReference type="EMBL" id="AMKT01000024">
    <property type="protein sequence ID" value="OXG26634.1"/>
    <property type="molecule type" value="Genomic_DNA"/>
</dbReference>
<keyword evidence="4 10" id="KW-1133">Transmembrane helix</keyword>
<dbReference type="PANTHER" id="PTHR11003">
    <property type="entry name" value="POTASSIUM CHANNEL, SUBFAMILY K"/>
    <property type="match status" value="1"/>
</dbReference>
<accession>A0A854QK46</accession>
<feature type="transmembrane region" description="Helical" evidence="10">
    <location>
        <begin position="218"/>
        <end position="236"/>
    </location>
</feature>
<evidence type="ECO:0000313" key="13">
    <source>
        <dbReference type="Proteomes" id="UP000199727"/>
    </source>
</evidence>
<feature type="compositionally biased region" description="Basic and acidic residues" evidence="9">
    <location>
        <begin position="503"/>
        <end position="527"/>
    </location>
</feature>
<evidence type="ECO:0000256" key="1">
    <source>
        <dbReference type="ARBA" id="ARBA00004141"/>
    </source>
</evidence>
<dbReference type="GO" id="GO:0022841">
    <property type="term" value="F:potassium ion leak channel activity"/>
    <property type="evidence" value="ECO:0007669"/>
    <property type="project" value="TreeGrafter"/>
</dbReference>
<evidence type="ECO:0000256" key="2">
    <source>
        <dbReference type="ARBA" id="ARBA00022448"/>
    </source>
</evidence>
<feature type="transmembrane region" description="Helical" evidence="10">
    <location>
        <begin position="146"/>
        <end position="164"/>
    </location>
</feature>
<feature type="transmembrane region" description="Helical" evidence="10">
    <location>
        <begin position="375"/>
        <end position="393"/>
    </location>
</feature>
<dbReference type="PANTHER" id="PTHR11003:SF291">
    <property type="entry name" value="IP11374P"/>
    <property type="match status" value="1"/>
</dbReference>